<evidence type="ECO:0000256" key="6">
    <source>
        <dbReference type="ARBA" id="ARBA00022984"/>
    </source>
</evidence>
<evidence type="ECO:0000256" key="4">
    <source>
        <dbReference type="ARBA" id="ARBA00022679"/>
    </source>
</evidence>
<keyword evidence="4 10" id="KW-0808">Transferase</keyword>
<evidence type="ECO:0000256" key="7">
    <source>
        <dbReference type="ARBA" id="ARBA00023136"/>
    </source>
</evidence>
<dbReference type="SUPFAM" id="SSF53756">
    <property type="entry name" value="UDP-Glycosyltransferase/glycogen phosphorylase"/>
    <property type="match status" value="1"/>
</dbReference>
<accession>A0A2M7D8N6</accession>
<evidence type="ECO:0000256" key="2">
    <source>
        <dbReference type="ARBA" id="ARBA00022618"/>
    </source>
</evidence>
<evidence type="ECO:0000256" key="10">
    <source>
        <dbReference type="HAMAP-Rule" id="MF_00033"/>
    </source>
</evidence>
<evidence type="ECO:0000256" key="1">
    <source>
        <dbReference type="ARBA" id="ARBA00022475"/>
    </source>
</evidence>
<dbReference type="GO" id="GO:0051301">
    <property type="term" value="P:cell division"/>
    <property type="evidence" value="ECO:0007669"/>
    <property type="project" value="UniProtKB-KW"/>
</dbReference>
<feature type="domain" description="Glycosyl transferase family 28 C-terminal" evidence="12">
    <location>
        <begin position="204"/>
        <end position="373"/>
    </location>
</feature>
<sequence length="387" mass="43157">MKILFTGGGTGGHIVPIIAITREIRRIYPSGPGPTDHRQKTDLQFFYLGPKDEFGSILLSQEGIKVREVFAGKLRRHSGWKSFLQNFADVCFKIPIGVLQSFFYIFFLSPDMIFCKGGFGSIPGVIAGKLLLVPVFLHESDIVPGVANQFISRFALEIFVSFPGTEYFPLKKMILVGNPIRREVLEGSKAEGESFFKLSSAKPVVLILGGSQGAQRINDKILEILPNLLENFEVIHQCGEKNFEQVKAESKVMMRGKEDLEKFYHLFPFLKEPELRHAYATADIICSRAGSGSIFEIAAAGKPSILIPLPESAQNHQVKNAYAYQETGASLVLEEANFTPHFFLEKLKSLFSQPETLIEMAKATKEFSKPEAARIIANYLVEFLTGR</sequence>
<dbReference type="PANTHER" id="PTHR21015">
    <property type="entry name" value="UDP-N-ACETYLGLUCOSAMINE--N-ACETYLMURAMYL-(PENTAPEPTIDE) PYROPHOSPHORYL-UNDECAPRENOL N-ACETYLGLUCOSAMINE TRANSFERASE 1"/>
    <property type="match status" value="1"/>
</dbReference>
<evidence type="ECO:0000313" key="13">
    <source>
        <dbReference type="EMBL" id="PIV43560.1"/>
    </source>
</evidence>
<keyword evidence="7 10" id="KW-0472">Membrane</keyword>
<reference evidence="14" key="1">
    <citation type="submission" date="2017-09" db="EMBL/GenBank/DDBJ databases">
        <title>Depth-based differentiation of microbial function through sediment-hosted aquifers and enrichment of novel symbionts in the deep terrestrial subsurface.</title>
        <authorList>
            <person name="Probst A.J."/>
            <person name="Ladd B."/>
            <person name="Jarett J.K."/>
            <person name="Geller-Mcgrath D.E."/>
            <person name="Sieber C.M.K."/>
            <person name="Emerson J.B."/>
            <person name="Anantharaman K."/>
            <person name="Thomas B.C."/>
            <person name="Malmstrom R."/>
            <person name="Stieglmeier M."/>
            <person name="Klingl A."/>
            <person name="Woyke T."/>
            <person name="Ryan C.M."/>
            <person name="Banfield J.F."/>
        </authorList>
    </citation>
    <scope>NUCLEOTIDE SEQUENCE [LARGE SCALE GENOMIC DNA]</scope>
</reference>
<feature type="binding site" evidence="10">
    <location>
        <position position="317"/>
    </location>
    <ligand>
        <name>UDP-N-acetyl-alpha-D-glucosamine</name>
        <dbReference type="ChEBI" id="CHEBI:57705"/>
    </ligand>
</feature>
<evidence type="ECO:0000256" key="9">
    <source>
        <dbReference type="ARBA" id="ARBA00023316"/>
    </source>
</evidence>
<comment type="caution">
    <text evidence="13">The sequence shown here is derived from an EMBL/GenBank/DDBJ whole genome shotgun (WGS) entry which is preliminary data.</text>
</comment>
<evidence type="ECO:0000313" key="14">
    <source>
        <dbReference type="Proteomes" id="UP000230304"/>
    </source>
</evidence>
<keyword evidence="5 10" id="KW-0133">Cell shape</keyword>
<comment type="subcellular location">
    <subcellularLocation>
        <location evidence="10">Cell membrane</location>
        <topology evidence="10">Peripheral membrane protein</topology>
        <orientation evidence="10">Cytoplasmic side</orientation>
    </subcellularLocation>
</comment>
<evidence type="ECO:0000256" key="3">
    <source>
        <dbReference type="ARBA" id="ARBA00022676"/>
    </source>
</evidence>
<keyword evidence="6 10" id="KW-0573">Peptidoglycan synthesis</keyword>
<evidence type="ECO:0000259" key="12">
    <source>
        <dbReference type="Pfam" id="PF04101"/>
    </source>
</evidence>
<keyword evidence="3 10" id="KW-0328">Glycosyltransferase</keyword>
<protein>
    <recommendedName>
        <fullName evidence="10">UDP-N-acetylglucosamine--N-acetylmuramyl-(pentapeptide) pyrophosphoryl-undecaprenol N-acetylglucosamine transferase</fullName>
        <ecNumber evidence="10">2.4.1.227</ecNumber>
    </recommendedName>
    <alternativeName>
        <fullName evidence="10">Undecaprenyl-PP-MurNAc-pentapeptide-UDPGlcNAc GlcNAc transferase</fullName>
    </alternativeName>
</protein>
<dbReference type="GO" id="GO:0050511">
    <property type="term" value="F:undecaprenyldiphospho-muramoylpentapeptide beta-N-acetylglucosaminyltransferase activity"/>
    <property type="evidence" value="ECO:0007669"/>
    <property type="project" value="UniProtKB-UniRule"/>
</dbReference>
<dbReference type="EMBL" id="PEUA01000009">
    <property type="protein sequence ID" value="PIV43560.1"/>
    <property type="molecule type" value="Genomic_DNA"/>
</dbReference>
<dbReference type="GO" id="GO:0005886">
    <property type="term" value="C:plasma membrane"/>
    <property type="evidence" value="ECO:0007669"/>
    <property type="project" value="UniProtKB-SubCell"/>
</dbReference>
<dbReference type="GO" id="GO:0071555">
    <property type="term" value="P:cell wall organization"/>
    <property type="evidence" value="ECO:0007669"/>
    <property type="project" value="UniProtKB-KW"/>
</dbReference>
<evidence type="ECO:0000256" key="5">
    <source>
        <dbReference type="ARBA" id="ARBA00022960"/>
    </source>
</evidence>
<evidence type="ECO:0000256" key="8">
    <source>
        <dbReference type="ARBA" id="ARBA00023306"/>
    </source>
</evidence>
<dbReference type="PANTHER" id="PTHR21015:SF27">
    <property type="entry name" value="UDP-N-ACETYLGLUCOSAMINE--N-ACETYLMURAMYL-(PENTAPEPTIDE) PYROPHOSPHORYL-UNDECAPRENOL N-ACETYLGLUCOSAMINE TRANSFERASE"/>
    <property type="match status" value="1"/>
</dbReference>
<comment type="similarity">
    <text evidence="10">Belongs to the glycosyltransferase 28 family. MurG subfamily.</text>
</comment>
<dbReference type="GO" id="GO:0005975">
    <property type="term" value="P:carbohydrate metabolic process"/>
    <property type="evidence" value="ECO:0007669"/>
    <property type="project" value="InterPro"/>
</dbReference>
<dbReference type="EC" id="2.4.1.227" evidence="10"/>
<dbReference type="Pfam" id="PF04101">
    <property type="entry name" value="Glyco_tran_28_C"/>
    <property type="match status" value="1"/>
</dbReference>
<dbReference type="CDD" id="cd03785">
    <property type="entry name" value="GT28_MurG"/>
    <property type="match status" value="1"/>
</dbReference>
<dbReference type="InterPro" id="IPR006009">
    <property type="entry name" value="GlcNAc_MurG"/>
</dbReference>
<dbReference type="Pfam" id="PF03033">
    <property type="entry name" value="Glyco_transf_28"/>
    <property type="match status" value="1"/>
</dbReference>
<comment type="pathway">
    <text evidence="10">Cell wall biogenesis; peptidoglycan biosynthesis.</text>
</comment>
<dbReference type="UniPathway" id="UPA00219"/>
<dbReference type="AlphaFoldDB" id="A0A2M7D8N6"/>
<evidence type="ECO:0000259" key="11">
    <source>
        <dbReference type="Pfam" id="PF03033"/>
    </source>
</evidence>
<comment type="function">
    <text evidence="10">Cell wall formation. Catalyzes the transfer of a GlcNAc subunit on undecaprenyl-pyrophosphoryl-MurNAc-pentapeptide (lipid intermediate I) to form undecaprenyl-pyrophosphoryl-MurNAc-(pentapeptide)GlcNAc (lipid intermediate II).</text>
</comment>
<comment type="caution">
    <text evidence="10">Lacks conserved residue(s) required for the propagation of feature annotation.</text>
</comment>
<feature type="binding site" evidence="10">
    <location>
        <position position="211"/>
    </location>
    <ligand>
        <name>UDP-N-acetyl-alpha-D-glucosamine</name>
        <dbReference type="ChEBI" id="CHEBI:57705"/>
    </ligand>
</feature>
<dbReference type="Proteomes" id="UP000230304">
    <property type="component" value="Unassembled WGS sequence"/>
</dbReference>
<organism evidence="13 14">
    <name type="scientific">Candidatus Nealsonbacteria bacterium CG02_land_8_20_14_3_00_40_11</name>
    <dbReference type="NCBI Taxonomy" id="1974700"/>
    <lineage>
        <taxon>Bacteria</taxon>
        <taxon>Candidatus Nealsoniibacteriota</taxon>
    </lineage>
</organism>
<dbReference type="InterPro" id="IPR007235">
    <property type="entry name" value="Glyco_trans_28_C"/>
</dbReference>
<dbReference type="GO" id="GO:0008360">
    <property type="term" value="P:regulation of cell shape"/>
    <property type="evidence" value="ECO:0007669"/>
    <property type="project" value="UniProtKB-KW"/>
</dbReference>
<dbReference type="HAMAP" id="MF_00033">
    <property type="entry name" value="MurG"/>
    <property type="match status" value="1"/>
</dbReference>
<dbReference type="GO" id="GO:0009252">
    <property type="term" value="P:peptidoglycan biosynthetic process"/>
    <property type="evidence" value="ECO:0007669"/>
    <property type="project" value="UniProtKB-UniRule"/>
</dbReference>
<dbReference type="GO" id="GO:0051991">
    <property type="term" value="F:UDP-N-acetyl-D-glucosamine:N-acetylmuramoyl-L-alanyl-D-glutamyl-meso-2,6-diaminopimelyl-D-alanyl-D-alanine-diphosphoundecaprenol 4-beta-N-acetylglucosaminlytransferase activity"/>
    <property type="evidence" value="ECO:0007669"/>
    <property type="project" value="RHEA"/>
</dbReference>
<keyword evidence="1 10" id="KW-1003">Cell membrane</keyword>
<feature type="domain" description="Glycosyltransferase family 28 N-terminal" evidence="11">
    <location>
        <begin position="3"/>
        <end position="159"/>
    </location>
</feature>
<name>A0A2M7D8N6_9BACT</name>
<keyword evidence="9 10" id="KW-0961">Cell wall biogenesis/degradation</keyword>
<keyword evidence="8 10" id="KW-0131">Cell cycle</keyword>
<keyword evidence="2 10" id="KW-0132">Cell division</keyword>
<dbReference type="InterPro" id="IPR004276">
    <property type="entry name" value="GlycoTrans_28_N"/>
</dbReference>
<gene>
    <name evidence="10" type="primary">murG</name>
    <name evidence="13" type="ORF">COS26_00420</name>
</gene>
<dbReference type="Gene3D" id="3.40.50.2000">
    <property type="entry name" value="Glycogen Phosphorylase B"/>
    <property type="match status" value="2"/>
</dbReference>
<proteinExistence type="inferred from homology"/>
<feature type="binding site" evidence="10">
    <location>
        <begin position="10"/>
        <end position="12"/>
    </location>
    <ligand>
        <name>UDP-N-acetyl-alpha-D-glucosamine</name>
        <dbReference type="ChEBI" id="CHEBI:57705"/>
    </ligand>
</feature>
<comment type="catalytic activity">
    <reaction evidence="10">
        <text>di-trans,octa-cis-undecaprenyl diphospho-N-acetyl-alpha-D-muramoyl-L-alanyl-D-glutamyl-meso-2,6-diaminopimeloyl-D-alanyl-D-alanine + UDP-N-acetyl-alpha-D-glucosamine = di-trans,octa-cis-undecaprenyl diphospho-[N-acetyl-alpha-D-glucosaminyl-(1-&gt;4)]-N-acetyl-alpha-D-muramoyl-L-alanyl-D-glutamyl-meso-2,6-diaminopimeloyl-D-alanyl-D-alanine + UDP + H(+)</text>
        <dbReference type="Rhea" id="RHEA:31227"/>
        <dbReference type="ChEBI" id="CHEBI:15378"/>
        <dbReference type="ChEBI" id="CHEBI:57705"/>
        <dbReference type="ChEBI" id="CHEBI:58223"/>
        <dbReference type="ChEBI" id="CHEBI:61387"/>
        <dbReference type="ChEBI" id="CHEBI:61388"/>
        <dbReference type="EC" id="2.4.1.227"/>
    </reaction>
</comment>
<feature type="binding site" evidence="10">
    <location>
        <position position="181"/>
    </location>
    <ligand>
        <name>UDP-N-acetyl-alpha-D-glucosamine</name>
        <dbReference type="ChEBI" id="CHEBI:57705"/>
    </ligand>
</feature>